<evidence type="ECO:0000256" key="2">
    <source>
        <dbReference type="ARBA" id="ARBA00012652"/>
    </source>
</evidence>
<gene>
    <name evidence="8" type="ORF">GGQ80_000089</name>
</gene>
<feature type="domain" description="Alpha-L-rhamnosidase concanavalin-like" evidence="5">
    <location>
        <begin position="376"/>
        <end position="480"/>
    </location>
</feature>
<dbReference type="GO" id="GO:0030596">
    <property type="term" value="F:alpha-L-rhamnosidase activity"/>
    <property type="evidence" value="ECO:0007669"/>
    <property type="project" value="UniProtKB-EC"/>
</dbReference>
<feature type="signal peptide" evidence="4">
    <location>
        <begin position="1"/>
        <end position="26"/>
    </location>
</feature>
<evidence type="ECO:0000259" key="6">
    <source>
        <dbReference type="Pfam" id="PF08531"/>
    </source>
</evidence>
<comment type="catalytic activity">
    <reaction evidence="1">
        <text>Hydrolysis of terminal non-reducing alpha-L-rhamnose residues in alpha-L-rhamnosides.</text>
        <dbReference type="EC" id="3.2.1.40"/>
    </reaction>
</comment>
<reference evidence="8 9" key="1">
    <citation type="submission" date="2020-08" db="EMBL/GenBank/DDBJ databases">
        <title>Genomic Encyclopedia of Type Strains, Phase IV (KMG-IV): sequencing the most valuable type-strain genomes for metagenomic binning, comparative biology and taxonomic classification.</title>
        <authorList>
            <person name="Goeker M."/>
        </authorList>
    </citation>
    <scope>NUCLEOTIDE SEQUENCE [LARGE SCALE GENOMIC DNA]</scope>
    <source>
        <strain evidence="8 9">YC6723</strain>
    </source>
</reference>
<dbReference type="Pfam" id="PF05592">
    <property type="entry name" value="Bac_rhamnosid"/>
    <property type="match status" value="1"/>
</dbReference>
<dbReference type="InterPro" id="IPR008928">
    <property type="entry name" value="6-hairpin_glycosidase_sf"/>
</dbReference>
<evidence type="ECO:0000259" key="5">
    <source>
        <dbReference type="Pfam" id="PF05592"/>
    </source>
</evidence>
<evidence type="ECO:0000256" key="3">
    <source>
        <dbReference type="SAM" id="MobiDB-lite"/>
    </source>
</evidence>
<dbReference type="InterPro" id="IPR035396">
    <property type="entry name" value="Bac_rhamnosid6H"/>
</dbReference>
<feature type="domain" description="Alpha-L-rhamnosidase six-hairpin glycosidase" evidence="7">
    <location>
        <begin position="489"/>
        <end position="686"/>
    </location>
</feature>
<feature type="region of interest" description="Disordered" evidence="3">
    <location>
        <begin position="160"/>
        <end position="184"/>
    </location>
</feature>
<sequence>MTNTPYVNRRTLLALTGAGLATPAIAATRAGAGIAPAYPRVEWRSAPVGIDTLRPRFLWEVAAIDAAERGAAQTACRLIVATSRRLATTGRGDVWDSGWIESDRPGAQPAAALPLASHRDYWWAIDLRDQHGRATGLGTPERFVTGLLTAEGWQAQWIAAGPDHPRGTHRRGNDPRPAAPPEPLPIFRRDLTLPAAPRRAILSISALGHGDVTVNGRPVDTAMLNPGWTEYCRTVLYTSHDVTALLRRGDNRIGVMLGNGMYNVERVPGRYTKFVDSFGRPKLIARLDVELVDDRRVTLVSDAAWQVREGPIRFSSVYGGEDVDAREDQPGWDMPGHTGPGWRAATPVASPGGVLKAQNIPGIEPISTLKPVRTTRIANGREVHDFGINGSARLVATVSGPRGSRVRLYPAEAVAADGAVDQRSYNAAPDRAVYFEYTLAGTGRETFRPRFIHQGFRHLQAEYIPAADGTLPRLDDLHIEVVHAALPLIGDFTCSEPLFVATHRLIDQALRSNMASVLTDCPHREKLGWLEQTHLNAPTIFYNRDATALYEKITRDIADTQQTNGMVPAIAPEYVAFLNDDGSDTIWRDSPEWGAAAVLSPWAAYRAYGDASVLRDGYPTMVRFIDYLRGRADGEIIDYGLGDWYDVGPKPPGVAQLTSRALTGTASRYEALVALADIAAVIGRPAHEVTR</sequence>
<feature type="compositionally biased region" description="Basic and acidic residues" evidence="3">
    <location>
        <begin position="163"/>
        <end position="174"/>
    </location>
</feature>
<dbReference type="Gene3D" id="1.50.10.10">
    <property type="match status" value="1"/>
</dbReference>
<name>A0A840EYX2_9SPHN</name>
<dbReference type="Pfam" id="PF08531">
    <property type="entry name" value="Bac_rhamnosid_N"/>
    <property type="match status" value="1"/>
</dbReference>
<comment type="caution">
    <text evidence="8">The sequence shown here is derived from an EMBL/GenBank/DDBJ whole genome shotgun (WGS) entry which is preliminary data.</text>
</comment>
<dbReference type="InterPro" id="IPR016007">
    <property type="entry name" value="Alpha_rhamnosid"/>
</dbReference>
<dbReference type="PANTHER" id="PTHR33307">
    <property type="entry name" value="ALPHA-RHAMNOSIDASE (EUROFUNG)"/>
    <property type="match status" value="1"/>
</dbReference>
<feature type="chain" id="PRO_5032306717" description="alpha-L-rhamnosidase" evidence="4">
    <location>
        <begin position="27"/>
        <end position="691"/>
    </location>
</feature>
<evidence type="ECO:0000313" key="9">
    <source>
        <dbReference type="Proteomes" id="UP000529795"/>
    </source>
</evidence>
<dbReference type="Gene3D" id="2.60.40.10">
    <property type="entry name" value="Immunoglobulins"/>
    <property type="match status" value="1"/>
</dbReference>
<dbReference type="InterPro" id="IPR006311">
    <property type="entry name" value="TAT_signal"/>
</dbReference>
<dbReference type="AlphaFoldDB" id="A0A840EYX2"/>
<keyword evidence="4" id="KW-0732">Signal</keyword>
<proteinExistence type="predicted"/>
<dbReference type="PROSITE" id="PS51318">
    <property type="entry name" value="TAT"/>
    <property type="match status" value="1"/>
</dbReference>
<evidence type="ECO:0000256" key="1">
    <source>
        <dbReference type="ARBA" id="ARBA00001445"/>
    </source>
</evidence>
<dbReference type="Pfam" id="PF25788">
    <property type="entry name" value="Ig_Rha78A_N"/>
    <property type="match status" value="1"/>
</dbReference>
<evidence type="ECO:0000259" key="7">
    <source>
        <dbReference type="Pfam" id="PF17389"/>
    </source>
</evidence>
<dbReference type="InterPro" id="IPR013737">
    <property type="entry name" value="Bac_rhamnosid_N"/>
</dbReference>
<keyword evidence="9" id="KW-1185">Reference proteome</keyword>
<organism evidence="8 9">
    <name type="scientific">Sphingomonas jinjuensis</name>
    <dbReference type="NCBI Taxonomy" id="535907"/>
    <lineage>
        <taxon>Bacteria</taxon>
        <taxon>Pseudomonadati</taxon>
        <taxon>Pseudomonadota</taxon>
        <taxon>Alphaproteobacteria</taxon>
        <taxon>Sphingomonadales</taxon>
        <taxon>Sphingomonadaceae</taxon>
        <taxon>Sphingomonas</taxon>
    </lineage>
</organism>
<dbReference type="Pfam" id="PF17389">
    <property type="entry name" value="Bac_rhamnosid6H"/>
    <property type="match status" value="1"/>
</dbReference>
<dbReference type="EC" id="3.2.1.40" evidence="2"/>
<feature type="domain" description="Bacterial alpha-L-rhamnosidase N-terminal" evidence="6">
    <location>
        <begin position="197"/>
        <end position="364"/>
    </location>
</feature>
<dbReference type="EMBL" id="JACIEV010000001">
    <property type="protein sequence ID" value="MBB4152213.1"/>
    <property type="molecule type" value="Genomic_DNA"/>
</dbReference>
<dbReference type="InterPro" id="IPR013783">
    <property type="entry name" value="Ig-like_fold"/>
</dbReference>
<dbReference type="InterPro" id="IPR008902">
    <property type="entry name" value="Rhamnosid_concanavalin"/>
</dbReference>
<dbReference type="InterPro" id="IPR012341">
    <property type="entry name" value="6hp_glycosidase-like_sf"/>
</dbReference>
<dbReference type="Gene3D" id="2.60.120.260">
    <property type="entry name" value="Galactose-binding domain-like"/>
    <property type="match status" value="2"/>
</dbReference>
<dbReference type="Proteomes" id="UP000529795">
    <property type="component" value="Unassembled WGS sequence"/>
</dbReference>
<accession>A0A840EYX2</accession>
<evidence type="ECO:0000256" key="4">
    <source>
        <dbReference type="SAM" id="SignalP"/>
    </source>
</evidence>
<dbReference type="GO" id="GO:0005975">
    <property type="term" value="P:carbohydrate metabolic process"/>
    <property type="evidence" value="ECO:0007669"/>
    <property type="project" value="InterPro"/>
</dbReference>
<dbReference type="SUPFAM" id="SSF48208">
    <property type="entry name" value="Six-hairpin glycosidases"/>
    <property type="match status" value="1"/>
</dbReference>
<evidence type="ECO:0000313" key="8">
    <source>
        <dbReference type="EMBL" id="MBB4152213.1"/>
    </source>
</evidence>
<dbReference type="PANTHER" id="PTHR33307:SF11">
    <property type="entry name" value="ALPHA-L-RHAMNOSIDASE"/>
    <property type="match status" value="1"/>
</dbReference>
<protein>
    <recommendedName>
        <fullName evidence="2">alpha-L-rhamnosidase</fullName>
        <ecNumber evidence="2">3.2.1.40</ecNumber>
    </recommendedName>
</protein>